<proteinExistence type="predicted"/>
<dbReference type="InterPro" id="IPR022310">
    <property type="entry name" value="NAD/GMP_synthase"/>
</dbReference>
<dbReference type="AlphaFoldDB" id="A0A1M5C8J3"/>
<dbReference type="InterPro" id="IPR014729">
    <property type="entry name" value="Rossmann-like_a/b/a_fold"/>
</dbReference>
<dbReference type="PIRSF" id="PIRSF006661">
    <property type="entry name" value="PP-lp_UCP006661"/>
    <property type="match status" value="1"/>
</dbReference>
<dbReference type="InterPro" id="IPR005232">
    <property type="entry name" value="LarE"/>
</dbReference>
<sequence length="268" mass="29279">MSLLNKFDHLKKILENLDGCLVAFSGGVDSTLLLKVARMVLGEEKILAVTATSEIYPAGEVEEAKELARLIGVRHLAVSVRGLDNPVLAANPPDRCYHCKKEIYARLWEVARTHGLNCVLDGANAGDAGDYRPGLKAARELRVCSPLMEAGLTKQEIRALSGRLGLPTAGKPASPCLATRFPYGTPITRQGLARVAEGEKFLRQLGIPELRLRDHGNLARIEVPGDYFPLVIRHSGRVVEKLKQLGYTYVTLDIQGFRSGSMNEALNL</sequence>
<dbReference type="Proteomes" id="UP000184196">
    <property type="component" value="Unassembled WGS sequence"/>
</dbReference>
<dbReference type="Gene3D" id="3.40.50.620">
    <property type="entry name" value="HUPs"/>
    <property type="match status" value="1"/>
</dbReference>
<dbReference type="RefSeq" id="WP_027357471.1">
    <property type="nucleotide sequence ID" value="NZ_FQUW01000035.1"/>
</dbReference>
<dbReference type="SUPFAM" id="SSF52402">
    <property type="entry name" value="Adenine nucleotide alpha hydrolases-like"/>
    <property type="match status" value="1"/>
</dbReference>
<evidence type="ECO:0000313" key="4">
    <source>
        <dbReference type="Proteomes" id="UP000184196"/>
    </source>
</evidence>
<reference evidence="4" key="1">
    <citation type="submission" date="2016-11" db="EMBL/GenBank/DDBJ databases">
        <authorList>
            <person name="Varghese N."/>
            <person name="Submissions S."/>
        </authorList>
    </citation>
    <scope>NUCLEOTIDE SEQUENCE [LARGE SCALE GENOMIC DNA]</scope>
    <source>
        <strain evidence="4">DSM 11792</strain>
    </source>
</reference>
<evidence type="ECO:0000259" key="2">
    <source>
        <dbReference type="Pfam" id="PF02540"/>
    </source>
</evidence>
<evidence type="ECO:0000313" key="3">
    <source>
        <dbReference type="EMBL" id="SHF51104.1"/>
    </source>
</evidence>
<organism evidence="3 4">
    <name type="scientific">Desulfofundulus australicus DSM 11792</name>
    <dbReference type="NCBI Taxonomy" id="1121425"/>
    <lineage>
        <taxon>Bacteria</taxon>
        <taxon>Bacillati</taxon>
        <taxon>Bacillota</taxon>
        <taxon>Clostridia</taxon>
        <taxon>Eubacteriales</taxon>
        <taxon>Peptococcaceae</taxon>
        <taxon>Desulfofundulus</taxon>
    </lineage>
</organism>
<dbReference type="Pfam" id="PF02540">
    <property type="entry name" value="NAD_synthase"/>
    <property type="match status" value="1"/>
</dbReference>
<dbReference type="NCBIfam" id="TIGR00268">
    <property type="entry name" value="ATP-dependent sacrificial sulfur transferase LarE"/>
    <property type="match status" value="1"/>
</dbReference>
<dbReference type="GO" id="GO:0016783">
    <property type="term" value="F:sulfurtransferase activity"/>
    <property type="evidence" value="ECO:0007669"/>
    <property type="project" value="InterPro"/>
</dbReference>
<dbReference type="CDD" id="cd01990">
    <property type="entry name" value="LarE-like"/>
    <property type="match status" value="1"/>
</dbReference>
<dbReference type="EMBL" id="FQUW01000035">
    <property type="protein sequence ID" value="SHF51104.1"/>
    <property type="molecule type" value="Genomic_DNA"/>
</dbReference>
<accession>A0A1M5C8J3</accession>
<gene>
    <name evidence="3" type="ORF">SAMN02745218_02450</name>
</gene>
<dbReference type="GO" id="GO:0006163">
    <property type="term" value="P:purine nucleotide metabolic process"/>
    <property type="evidence" value="ECO:0007669"/>
    <property type="project" value="UniProtKB-ARBA"/>
</dbReference>
<dbReference type="OrthoDB" id="9776919at2"/>
<dbReference type="PANTHER" id="PTHR43169">
    <property type="entry name" value="EXSB FAMILY PROTEIN"/>
    <property type="match status" value="1"/>
</dbReference>
<dbReference type="InterPro" id="IPR052188">
    <property type="entry name" value="Ni-pincer_cofactor_biosynth"/>
</dbReference>
<feature type="domain" description="NAD/GMP synthase" evidence="2">
    <location>
        <begin position="17"/>
        <end position="83"/>
    </location>
</feature>
<feature type="active site" description="Nucleophile and sulfur donor" evidence="1">
    <location>
        <position position="176"/>
    </location>
</feature>
<name>A0A1M5C8J3_9FIRM</name>
<dbReference type="PANTHER" id="PTHR43169:SF2">
    <property type="entry name" value="NAD_GMP SYNTHASE DOMAIN-CONTAINING PROTEIN"/>
    <property type="match status" value="1"/>
</dbReference>
<protein>
    <recommendedName>
        <fullName evidence="2">NAD/GMP synthase domain-containing protein</fullName>
    </recommendedName>
</protein>
<evidence type="ECO:0000256" key="1">
    <source>
        <dbReference type="PIRSR" id="PIRSR006661-1"/>
    </source>
</evidence>
<keyword evidence="4" id="KW-1185">Reference proteome</keyword>